<accession>A0A2K9NFP4</accession>
<dbReference type="Proteomes" id="UP000234752">
    <property type="component" value="Chromosome eg_1"/>
</dbReference>
<dbReference type="Pfam" id="PF00271">
    <property type="entry name" value="Helicase_C"/>
    <property type="match status" value="1"/>
</dbReference>
<keyword evidence="2" id="KW-0378">Hydrolase</keyword>
<dbReference type="KEGG" id="ncb:C0V82_12465"/>
<dbReference type="InterPro" id="IPR050699">
    <property type="entry name" value="RNA-DNA_Helicase"/>
</dbReference>
<gene>
    <name evidence="7" type="ORF">C0V82_12465</name>
</gene>
<evidence type="ECO:0000256" key="4">
    <source>
        <dbReference type="ARBA" id="ARBA00022840"/>
    </source>
</evidence>
<dbReference type="AlphaFoldDB" id="A0A2K9NFP4"/>
<dbReference type="PANTHER" id="PTHR12131:SF1">
    <property type="entry name" value="ATP-DEPENDENT RNA HELICASE SUPV3L1, MITOCHONDRIAL-RELATED"/>
    <property type="match status" value="1"/>
</dbReference>
<dbReference type="SMART" id="SM00490">
    <property type="entry name" value="HELICc"/>
    <property type="match status" value="1"/>
</dbReference>
<evidence type="ECO:0000259" key="6">
    <source>
        <dbReference type="PROSITE" id="PS51194"/>
    </source>
</evidence>
<feature type="compositionally biased region" description="Basic residues" evidence="5">
    <location>
        <begin position="837"/>
        <end position="850"/>
    </location>
</feature>
<dbReference type="EMBL" id="CP025611">
    <property type="protein sequence ID" value="AUN31842.1"/>
    <property type="molecule type" value="Genomic_DNA"/>
</dbReference>
<dbReference type="Gene3D" id="3.40.50.300">
    <property type="entry name" value="P-loop containing nucleotide triphosphate hydrolases"/>
    <property type="match status" value="2"/>
</dbReference>
<keyword evidence="3" id="KW-0347">Helicase</keyword>
<evidence type="ECO:0000313" key="7">
    <source>
        <dbReference type="EMBL" id="AUN31842.1"/>
    </source>
</evidence>
<evidence type="ECO:0000256" key="2">
    <source>
        <dbReference type="ARBA" id="ARBA00022801"/>
    </source>
</evidence>
<dbReference type="Pfam" id="PF22527">
    <property type="entry name" value="DEXQc_Suv3"/>
    <property type="match status" value="1"/>
</dbReference>
<organism evidence="7 8">
    <name type="scientific">Niveispirillum cyanobacteriorum</name>
    <dbReference type="NCBI Taxonomy" id="1612173"/>
    <lineage>
        <taxon>Bacteria</taxon>
        <taxon>Pseudomonadati</taxon>
        <taxon>Pseudomonadota</taxon>
        <taxon>Alphaproteobacteria</taxon>
        <taxon>Rhodospirillales</taxon>
        <taxon>Azospirillaceae</taxon>
        <taxon>Niveispirillum</taxon>
    </lineage>
</organism>
<dbReference type="GO" id="GO:0016787">
    <property type="term" value="F:hydrolase activity"/>
    <property type="evidence" value="ECO:0007669"/>
    <property type="project" value="UniProtKB-KW"/>
</dbReference>
<evidence type="ECO:0000256" key="5">
    <source>
        <dbReference type="SAM" id="MobiDB-lite"/>
    </source>
</evidence>
<keyword evidence="4" id="KW-0067">ATP-binding</keyword>
<reference evidence="7 8" key="1">
    <citation type="submission" date="2017-12" db="EMBL/GenBank/DDBJ databases">
        <title>Genomes of bacteria within cyanobacterial aggregates.</title>
        <authorList>
            <person name="Cai H."/>
        </authorList>
    </citation>
    <scope>NUCLEOTIDE SEQUENCE [LARGE SCALE GENOMIC DNA]</scope>
    <source>
        <strain evidence="7 8">TH16</strain>
    </source>
</reference>
<dbReference type="SUPFAM" id="SSF52540">
    <property type="entry name" value="P-loop containing nucleoside triphosphate hydrolases"/>
    <property type="match status" value="2"/>
</dbReference>
<dbReference type="OrthoDB" id="9807155at2"/>
<name>A0A2K9NFP4_9PROT</name>
<evidence type="ECO:0000256" key="1">
    <source>
        <dbReference type="ARBA" id="ARBA00022741"/>
    </source>
</evidence>
<feature type="domain" description="Helicase C-terminal" evidence="6">
    <location>
        <begin position="148"/>
        <end position="301"/>
    </location>
</feature>
<proteinExistence type="predicted"/>
<dbReference type="GO" id="GO:0004386">
    <property type="term" value="F:helicase activity"/>
    <property type="evidence" value="ECO:0007669"/>
    <property type="project" value="UniProtKB-KW"/>
</dbReference>
<sequence>MLAVLGPTNTGKTYLAMERMAAHATGMIGFPLRLLARENYDKLVRMKGANHVALVTGEEKIIPPAPRYWVCTVESMPLERQVAFLCVDEIQLCADAERGHIFTDRLLHARGGEETMFLGSDMIRPLILRLIPKVEIITRPRFSKLSFGGHKKLTKLPPRSAVTAFSVTEVYQLAEMVRRSRGGTAVVMGALSPRTRNAQVAMYQAGDVDYLVATDAIGMGLNMDVDHVWFARMNKFDGQRPRRLTAPEVAQIGGRAGRHQTDGTFGTTWDCSPLDDDIVQAVENHTFPPLQQLSWRNSELDTRSVDGLLRSLEAPSPSPLLIRARPADDVEALKALAGDAEVMGLTRRPRGVKMLWEVCQVPDFRKTMTDAHTRLLGQLYRHLMAPGGRLPTDFVVAQVQRLDNLNGDIDTLVSRIAHIRTWTYISHRADWVTDPKHWQGLTRGIEDRLSDALHERLTQRFVDKRSAGLVKSLRTGRDLTGFVTNDGTVMVEGHAVGALRGLGFEMQADVGDDDAPTLMTAARRALREEIARRVAALEGAGDTAFALDTDGVLRWDGVEVGRLVAGERLLSPSVRLLRDDLLEGVQRERVRARLLAFVGTRVRADLAPLVRLEAAEITGAARGVVFQLSEAAGILPREAVAGLLPGIDKPQRAALERLGVRFGVGQIYLPGLIKPRAAAMLGLLWAVKQGLALPVSLPPPGRISVVREGMDDGLLRAAGYLPLGPRAVRVDMADRLMQMIADRSGDGRLTDLSGLAPLAACANAEVPSILTALGWRLRKKPPSVEGQEPAPDIWVRRKPDMPMAQAVERVRVDADNPFSALAGLKEKMMTAPVPARAGRRRRRGGKGATP</sequence>
<dbReference type="PROSITE" id="PS51194">
    <property type="entry name" value="HELICASE_CTER"/>
    <property type="match status" value="1"/>
</dbReference>
<dbReference type="InterPro" id="IPR027417">
    <property type="entry name" value="P-loop_NTPase"/>
</dbReference>
<keyword evidence="1" id="KW-0547">Nucleotide-binding</keyword>
<dbReference type="GO" id="GO:0005524">
    <property type="term" value="F:ATP binding"/>
    <property type="evidence" value="ECO:0007669"/>
    <property type="project" value="UniProtKB-KW"/>
</dbReference>
<evidence type="ECO:0000313" key="8">
    <source>
        <dbReference type="Proteomes" id="UP000234752"/>
    </source>
</evidence>
<keyword evidence="8" id="KW-1185">Reference proteome</keyword>
<dbReference type="InterPro" id="IPR001650">
    <property type="entry name" value="Helicase_C-like"/>
</dbReference>
<dbReference type="InterPro" id="IPR055206">
    <property type="entry name" value="DEXQc_SUV3"/>
</dbReference>
<protein>
    <submittedName>
        <fullName evidence="7">Disulfide oxidoreductase</fullName>
    </submittedName>
</protein>
<feature type="region of interest" description="Disordered" evidence="5">
    <location>
        <begin position="829"/>
        <end position="850"/>
    </location>
</feature>
<dbReference type="PANTHER" id="PTHR12131">
    <property type="entry name" value="ATP-DEPENDENT RNA AND DNA HELICASE"/>
    <property type="match status" value="1"/>
</dbReference>
<evidence type="ECO:0000256" key="3">
    <source>
        <dbReference type="ARBA" id="ARBA00022806"/>
    </source>
</evidence>